<keyword evidence="4 9" id="KW-0812">Transmembrane</keyword>
<comment type="subcellular location">
    <subcellularLocation>
        <location evidence="1">Membrane</location>
        <topology evidence="1">Multi-pass membrane protein</topology>
    </subcellularLocation>
</comment>
<dbReference type="PANTHER" id="PTHR11616:SF240">
    <property type="entry name" value="BLOATED TUBULES, ISOFORM B-RELATED"/>
    <property type="match status" value="1"/>
</dbReference>
<comment type="similarity">
    <text evidence="2">Belongs to the sodium:neurotransmitter symporter (SNF) (TC 2.A.22) family.</text>
</comment>
<gene>
    <name evidence="11" type="primary">LOC108020462</name>
</gene>
<dbReference type="Proteomes" id="UP001652628">
    <property type="component" value="Chromosome 2L"/>
</dbReference>
<dbReference type="GO" id="GO:0046872">
    <property type="term" value="F:metal ion binding"/>
    <property type="evidence" value="ECO:0007669"/>
    <property type="project" value="UniProtKB-KW"/>
</dbReference>
<evidence type="ECO:0000256" key="7">
    <source>
        <dbReference type="ARBA" id="ARBA00023136"/>
    </source>
</evidence>
<feature type="transmembrane region" description="Helical" evidence="9">
    <location>
        <begin position="415"/>
        <end position="440"/>
    </location>
</feature>
<evidence type="ECO:0000256" key="8">
    <source>
        <dbReference type="PIRSR" id="PIRSR600175-1"/>
    </source>
</evidence>
<feature type="transmembrane region" description="Helical" evidence="9">
    <location>
        <begin position="96"/>
        <end position="123"/>
    </location>
</feature>
<feature type="transmembrane region" description="Helical" evidence="9">
    <location>
        <begin position="309"/>
        <end position="331"/>
    </location>
</feature>
<feature type="transmembrane region" description="Helical" evidence="9">
    <location>
        <begin position="483"/>
        <end position="504"/>
    </location>
</feature>
<feature type="transmembrane region" description="Helical" evidence="9">
    <location>
        <begin position="275"/>
        <end position="297"/>
    </location>
</feature>
<dbReference type="GO" id="GO:0015375">
    <property type="term" value="F:glycine:sodium symporter activity"/>
    <property type="evidence" value="ECO:0007669"/>
    <property type="project" value="TreeGrafter"/>
</dbReference>
<evidence type="ECO:0000313" key="11">
    <source>
        <dbReference type="RefSeq" id="XP_016944278.3"/>
    </source>
</evidence>
<evidence type="ECO:0000256" key="4">
    <source>
        <dbReference type="ARBA" id="ARBA00022692"/>
    </source>
</evidence>
<dbReference type="InterPro" id="IPR000175">
    <property type="entry name" value="Na/ntran_symport"/>
</dbReference>
<feature type="transmembrane region" description="Helical" evidence="9">
    <location>
        <begin position="200"/>
        <end position="222"/>
    </location>
</feature>
<evidence type="ECO:0000256" key="1">
    <source>
        <dbReference type="ARBA" id="ARBA00004141"/>
    </source>
</evidence>
<dbReference type="PANTHER" id="PTHR11616">
    <property type="entry name" value="SODIUM/CHLORIDE DEPENDENT TRANSPORTER"/>
    <property type="match status" value="1"/>
</dbReference>
<keyword evidence="3" id="KW-0813">Transport</keyword>
<keyword evidence="8" id="KW-0915">Sodium</keyword>
<protein>
    <submittedName>
        <fullName evidence="11">Sodium- and chloride-dependent neutral and basic amino acid transporter B(0+)</fullName>
    </submittedName>
</protein>
<feature type="transmembrane region" description="Helical" evidence="9">
    <location>
        <begin position="234"/>
        <end position="255"/>
    </location>
</feature>
<feature type="binding site" evidence="8">
    <location>
        <position position="31"/>
    </location>
    <ligand>
        <name>Na(+)</name>
        <dbReference type="ChEBI" id="CHEBI:29101"/>
        <label>1</label>
    </ligand>
</feature>
<keyword evidence="5" id="KW-0769">Symport</keyword>
<feature type="transmembrane region" description="Helical" evidence="9">
    <location>
        <begin position="516"/>
        <end position="539"/>
    </location>
</feature>
<dbReference type="PROSITE" id="PS50267">
    <property type="entry name" value="NA_NEUROTRAN_SYMP_3"/>
    <property type="match status" value="1"/>
</dbReference>
<organism evidence="10 11">
    <name type="scientific">Drosophila suzukii</name>
    <name type="common">Spotted-wing drosophila fruit fly</name>
    <dbReference type="NCBI Taxonomy" id="28584"/>
    <lineage>
        <taxon>Eukaryota</taxon>
        <taxon>Metazoa</taxon>
        <taxon>Ecdysozoa</taxon>
        <taxon>Arthropoda</taxon>
        <taxon>Hexapoda</taxon>
        <taxon>Insecta</taxon>
        <taxon>Pterygota</taxon>
        <taxon>Neoptera</taxon>
        <taxon>Endopterygota</taxon>
        <taxon>Diptera</taxon>
        <taxon>Brachycera</taxon>
        <taxon>Muscomorpha</taxon>
        <taxon>Ephydroidea</taxon>
        <taxon>Drosophilidae</taxon>
        <taxon>Drosophila</taxon>
        <taxon>Sophophora</taxon>
    </lineage>
</organism>
<dbReference type="CDD" id="cd06857">
    <property type="entry name" value="SLC5-6-like_sbd"/>
    <property type="match status" value="1"/>
</dbReference>
<keyword evidence="7 9" id="KW-0472">Membrane</keyword>
<keyword evidence="6 9" id="KW-1133">Transmembrane helix</keyword>
<dbReference type="InterPro" id="IPR037272">
    <property type="entry name" value="SNS_sf"/>
</dbReference>
<keyword evidence="8" id="KW-0479">Metal-binding</keyword>
<keyword evidence="10" id="KW-1185">Reference proteome</keyword>
<feature type="binding site" evidence="8">
    <location>
        <position position="33"/>
    </location>
    <ligand>
        <name>Na(+)</name>
        <dbReference type="ChEBI" id="CHEBI:29101"/>
        <label>1</label>
    </ligand>
</feature>
<dbReference type="AlphaFoldDB" id="A0AB39ZVZ3"/>
<evidence type="ECO:0000256" key="2">
    <source>
        <dbReference type="ARBA" id="ARBA00006459"/>
    </source>
</evidence>
<dbReference type="PRINTS" id="PR00176">
    <property type="entry name" value="NANEUSMPORT"/>
</dbReference>
<sequence length="588" mass="68385">MVHGTGQKPFSPDLNRGKWERPTDYIFASVGLALKLDVFDFTYYLHYDLGILGILMYFAYMVIYMVPIIFVHSFMGQFSSSGFISAFRLTPFFKGMGYVSVILSLSMLIYYSVYAAIPLLFIINSLRPTLPWSCEGLKSWFNETSGRLTICNRTNSWESSENQNYTGMRELYVPSVLYFQNLYDSRRESGYPNINQDYKISWDIVELFALVWAAIAFIFYNFSETAKFGKFIRYMVIGTLILLLVCFVRFLFLPGGLSWMDRYATPKSSDWVNSFYSTFFIAMQAFGAGWGSVIALSSFNGFKTDIMSYSWIISFGQIFIYIMFGLVSFMVEHYFQELSKDSDKTLVINPWVMIWSSASVLSTMDWPNLWTIIYYTTLLMAAVILITTQIFTVLQSLFDEFEELRVRKREVTFGLIGGLAVCSIFFCTNHGITFFCVLYADAIFSHNLLHLLLLLVVFWIYGRERFQRDIEFMLGQPFASWKIFILRYIAPILFVSCLPIGIKWSLHNHSWVSLEFHVMCIIVLWLPILAIPGIGLYYLSQSTGTFCDRFRRTCRPTNWYPVDMERRQKYEEAIRAPEMTHQLTDVLN</sequence>
<dbReference type="GO" id="GO:0005886">
    <property type="term" value="C:plasma membrane"/>
    <property type="evidence" value="ECO:0007669"/>
    <property type="project" value="TreeGrafter"/>
</dbReference>
<feature type="transmembrane region" description="Helical" evidence="9">
    <location>
        <begin position="372"/>
        <end position="394"/>
    </location>
</feature>
<accession>A0AB39ZVZ3</accession>
<dbReference type="Pfam" id="PF00209">
    <property type="entry name" value="SNF"/>
    <property type="match status" value="1"/>
</dbReference>
<feature type="transmembrane region" description="Helical" evidence="9">
    <location>
        <begin position="446"/>
        <end position="462"/>
    </location>
</feature>
<evidence type="ECO:0000256" key="3">
    <source>
        <dbReference type="ARBA" id="ARBA00022448"/>
    </source>
</evidence>
<proteinExistence type="inferred from homology"/>
<dbReference type="RefSeq" id="XP_016944278.3">
    <property type="nucleotide sequence ID" value="XM_017088789.4"/>
</dbReference>
<reference evidence="11" key="2">
    <citation type="submission" date="2025-08" db="UniProtKB">
        <authorList>
            <consortium name="RefSeq"/>
        </authorList>
    </citation>
    <scope>IDENTIFICATION</scope>
</reference>
<dbReference type="GeneID" id="108020462"/>
<evidence type="ECO:0000256" key="9">
    <source>
        <dbReference type="SAM" id="Phobius"/>
    </source>
</evidence>
<evidence type="ECO:0000256" key="6">
    <source>
        <dbReference type="ARBA" id="ARBA00022989"/>
    </source>
</evidence>
<name>A0AB39ZVZ3_DROSZ</name>
<evidence type="ECO:0000256" key="5">
    <source>
        <dbReference type="ARBA" id="ARBA00022847"/>
    </source>
</evidence>
<reference evidence="10" key="1">
    <citation type="submission" date="2025-05" db="UniProtKB">
        <authorList>
            <consortium name="RefSeq"/>
        </authorList>
    </citation>
    <scope>NUCLEOTIDE SEQUENCE [LARGE SCALE GENOMIC DNA]</scope>
</reference>
<feature type="transmembrane region" description="Helical" evidence="9">
    <location>
        <begin position="51"/>
        <end position="75"/>
    </location>
</feature>
<dbReference type="SUPFAM" id="SSF161070">
    <property type="entry name" value="SNF-like"/>
    <property type="match status" value="1"/>
</dbReference>
<evidence type="ECO:0000313" key="10">
    <source>
        <dbReference type="Proteomes" id="UP001652628"/>
    </source>
</evidence>